<proteinExistence type="predicted"/>
<dbReference type="Proteomes" id="UP001159363">
    <property type="component" value="Chromosome 14"/>
</dbReference>
<feature type="region of interest" description="Disordered" evidence="1">
    <location>
        <begin position="455"/>
        <end position="488"/>
    </location>
</feature>
<organism evidence="2 3">
    <name type="scientific">Dryococelus australis</name>
    <dbReference type="NCBI Taxonomy" id="614101"/>
    <lineage>
        <taxon>Eukaryota</taxon>
        <taxon>Metazoa</taxon>
        <taxon>Ecdysozoa</taxon>
        <taxon>Arthropoda</taxon>
        <taxon>Hexapoda</taxon>
        <taxon>Insecta</taxon>
        <taxon>Pterygota</taxon>
        <taxon>Neoptera</taxon>
        <taxon>Polyneoptera</taxon>
        <taxon>Phasmatodea</taxon>
        <taxon>Verophasmatodea</taxon>
        <taxon>Anareolatae</taxon>
        <taxon>Phasmatidae</taxon>
        <taxon>Eurycanthinae</taxon>
        <taxon>Dryococelus</taxon>
    </lineage>
</organism>
<feature type="compositionally biased region" description="Basic residues" evidence="1">
    <location>
        <begin position="466"/>
        <end position="478"/>
    </location>
</feature>
<protein>
    <submittedName>
        <fullName evidence="2">Uncharacterized protein</fullName>
    </submittedName>
</protein>
<accession>A0ABQ9G6H6</accession>
<evidence type="ECO:0000256" key="1">
    <source>
        <dbReference type="SAM" id="MobiDB-lite"/>
    </source>
</evidence>
<evidence type="ECO:0000313" key="2">
    <source>
        <dbReference type="EMBL" id="KAJ8867692.1"/>
    </source>
</evidence>
<sequence>MEPGSPRWEASRLTAQPPWPQFTRECRKYHPCSIVTRVLLKHIDSSGGGRRGVRRRNEVECRSGTYVLTATPAPGITNTHWRRRRESAARVGPIRLVTSPTRTPPSSTSVVTDRFARRLHKDETATRLERADAGNTTTRHQAGFKGLCIMDSANGWWALIGQTLARNVTTSQLALQMAGGGSPAIVTTIVARNFGNGHLRFVVGELKTNQSPPAISTVHCAYALDRNQMNSVSGGNSGRRQTRACGQSLLEVGIPVEIANFTTKYERTDTLAIETGKERTKYFSIPLRGGGRAWEHSLTFSGCPYADVTGTGETVPPPGMPHFPDNDVGPRHNYEFQREVFSLVPLIRFTDFTAVLHVLLAKEHNVEDWYDNSQPSKSEQQLSQTRGFRKVGSNRECTILQQSLRSQMRRLLSINSPVNLGVRTRRFRECISQIASSTAAIRETFSPRLLRTRNNSRGKNKELCGGRRRARAIKTRRRAPADENSSSWLPTNKRTLRVLATTCYLLASVQPAPPRLHCDSHDPVGYEPQPFQITHTYKRVKEGFSANIETCEEHERVTSSEVRTTKPIANFGGGYCDDGESNGDSYTTAMHLGGNTKHQFEIENCRPKE</sequence>
<gene>
    <name evidence="2" type="ORF">PR048_031495</name>
</gene>
<dbReference type="EMBL" id="JARBHB010000015">
    <property type="protein sequence ID" value="KAJ8867692.1"/>
    <property type="molecule type" value="Genomic_DNA"/>
</dbReference>
<keyword evidence="3" id="KW-1185">Reference proteome</keyword>
<name>A0ABQ9G6H6_9NEOP</name>
<comment type="caution">
    <text evidence="2">The sequence shown here is derived from an EMBL/GenBank/DDBJ whole genome shotgun (WGS) entry which is preliminary data.</text>
</comment>
<reference evidence="2 3" key="1">
    <citation type="submission" date="2023-02" db="EMBL/GenBank/DDBJ databases">
        <title>LHISI_Scaffold_Assembly.</title>
        <authorList>
            <person name="Stuart O.P."/>
            <person name="Cleave R."/>
            <person name="Magrath M.J.L."/>
            <person name="Mikheyev A.S."/>
        </authorList>
    </citation>
    <scope>NUCLEOTIDE SEQUENCE [LARGE SCALE GENOMIC DNA]</scope>
    <source>
        <strain evidence="2">Daus_M_001</strain>
        <tissue evidence="2">Leg muscle</tissue>
    </source>
</reference>
<evidence type="ECO:0000313" key="3">
    <source>
        <dbReference type="Proteomes" id="UP001159363"/>
    </source>
</evidence>